<dbReference type="PANTHER" id="PTHR12573">
    <property type="entry name" value="AT09986P-RELATED"/>
    <property type="match status" value="1"/>
</dbReference>
<protein>
    <recommendedName>
        <fullName evidence="5">PDZ domain-containing protein</fullName>
    </recommendedName>
</protein>
<gene>
    <name evidence="3" type="ORF">D4764_11G0008020</name>
</gene>
<feature type="compositionally biased region" description="Basic and acidic residues" evidence="2">
    <location>
        <begin position="64"/>
        <end position="74"/>
    </location>
</feature>
<comment type="caution">
    <text evidence="3">The sequence shown here is derived from an EMBL/GenBank/DDBJ whole genome shotgun (WGS) entry which is preliminary data.</text>
</comment>
<dbReference type="SUPFAM" id="SSF50156">
    <property type="entry name" value="PDZ domain-like"/>
    <property type="match status" value="1"/>
</dbReference>
<keyword evidence="4" id="KW-1185">Reference proteome</keyword>
<dbReference type="CDD" id="cd00136">
    <property type="entry name" value="PDZ_canonical"/>
    <property type="match status" value="1"/>
</dbReference>
<feature type="non-terminal residue" evidence="3">
    <location>
        <position position="1"/>
    </location>
</feature>
<sequence length="651" mass="71578">YFYTDRPSDGDVRVADVPRADLCLFPRTADMDPSHHQQRLISRSLSEGEVLTSSTASLPLNWSPDRREERDTQQKRRSTLASYVPPSEDQNGSLSEKDMGRQRAKSLGKLNTDEVCRWFTGIGLQKCLPFIREAKLCGADIASASLDLLHTLRISTVEDREQLLSAIYTELHPPTQLTQRLDALLESPNPCDLQTFAAALASMNKSKSSPHVSCLNMRQRSLKLRNKSPNYTIPRSSHLIEITINGCKSRLEFNPRGMDLTPSDGQVQSMKAGIQPGFASYQGEIASTKVNGAPVAEQIVHLRTPKETTVGKVMDSCIRMLGVTEDRSLFMMTETQGASEKLPSDQLIGSLLKSDNKQLELHLCKIEKPTNTVSHTDPEAKCSGQTSINTAKEERIRELNQQVDALQNAIRQIQQLHHDLVAFCSELKSADGDVSADGLDSAELRQKLELVKGRLSDKKQKVHTLRDHVNVAHEKQLDVHLLEKMKLNCQVFKEEICVVHLNRQVAHLQNALHAADAKEKVQRKNSTIGSLTQLVSLESPAMLLAVHESHGPGGHYGFTCGCAEGRGLVVVEAANSHLCVGDRLVEVNGVPVVGATLKELEDILLQGASAQLVVLRQPPPSLLSQQQPLLLGSDGEAVSIETTPPQKAIAI</sequence>
<dbReference type="SUPFAM" id="SSF47769">
    <property type="entry name" value="SAM/Pointed domain"/>
    <property type="match status" value="1"/>
</dbReference>
<proteinExistence type="predicted"/>
<feature type="region of interest" description="Disordered" evidence="2">
    <location>
        <begin position="56"/>
        <end position="105"/>
    </location>
</feature>
<dbReference type="AlphaFoldDB" id="A0A5C6PIG7"/>
<feature type="coiled-coil region" evidence="1">
    <location>
        <begin position="389"/>
        <end position="461"/>
    </location>
</feature>
<dbReference type="EMBL" id="RHFK02000003">
    <property type="protein sequence ID" value="TWW78681.1"/>
    <property type="molecule type" value="Genomic_DNA"/>
</dbReference>
<dbReference type="Gene3D" id="1.10.150.50">
    <property type="entry name" value="Transcription Factor, Ets-1"/>
    <property type="match status" value="1"/>
</dbReference>
<dbReference type="Gene3D" id="2.30.42.10">
    <property type="match status" value="1"/>
</dbReference>
<dbReference type="Proteomes" id="UP000324091">
    <property type="component" value="Chromosome 11"/>
</dbReference>
<dbReference type="InterPro" id="IPR013761">
    <property type="entry name" value="SAM/pointed_sf"/>
</dbReference>
<organism evidence="3 4">
    <name type="scientific">Takifugu flavidus</name>
    <name type="common">sansaifugu</name>
    <dbReference type="NCBI Taxonomy" id="433684"/>
    <lineage>
        <taxon>Eukaryota</taxon>
        <taxon>Metazoa</taxon>
        <taxon>Chordata</taxon>
        <taxon>Craniata</taxon>
        <taxon>Vertebrata</taxon>
        <taxon>Euteleostomi</taxon>
        <taxon>Actinopterygii</taxon>
        <taxon>Neopterygii</taxon>
        <taxon>Teleostei</taxon>
        <taxon>Neoteleostei</taxon>
        <taxon>Acanthomorphata</taxon>
        <taxon>Eupercaria</taxon>
        <taxon>Tetraodontiformes</taxon>
        <taxon>Tetradontoidea</taxon>
        <taxon>Tetraodontidae</taxon>
        <taxon>Takifugu</taxon>
    </lineage>
</organism>
<reference evidence="3 4" key="1">
    <citation type="submission" date="2019-04" db="EMBL/GenBank/DDBJ databases">
        <title>Chromosome genome assembly for Takifugu flavidus.</title>
        <authorList>
            <person name="Xiao S."/>
        </authorList>
    </citation>
    <scope>NUCLEOTIDE SEQUENCE [LARGE SCALE GENOMIC DNA]</scope>
    <source>
        <strain evidence="3">HTHZ2018</strain>
        <tissue evidence="3">Muscle</tissue>
    </source>
</reference>
<evidence type="ECO:0008006" key="5">
    <source>
        <dbReference type="Google" id="ProtNLM"/>
    </source>
</evidence>
<dbReference type="InterPro" id="IPR036034">
    <property type="entry name" value="PDZ_sf"/>
</dbReference>
<dbReference type="CDD" id="cd09487">
    <property type="entry name" value="SAM_superfamily"/>
    <property type="match status" value="1"/>
</dbReference>
<keyword evidence="1" id="KW-0175">Coiled coil</keyword>
<name>A0A5C6PIG7_9TELE</name>
<dbReference type="PANTHER" id="PTHR12573:SF4">
    <property type="entry name" value="AT09986P-RELATED"/>
    <property type="match status" value="1"/>
</dbReference>
<evidence type="ECO:0000313" key="4">
    <source>
        <dbReference type="Proteomes" id="UP000324091"/>
    </source>
</evidence>
<evidence type="ECO:0000256" key="2">
    <source>
        <dbReference type="SAM" id="MobiDB-lite"/>
    </source>
</evidence>
<evidence type="ECO:0000256" key="1">
    <source>
        <dbReference type="SAM" id="Coils"/>
    </source>
</evidence>
<evidence type="ECO:0000313" key="3">
    <source>
        <dbReference type="EMBL" id="TWW78681.1"/>
    </source>
</evidence>
<accession>A0A5C6PIG7</accession>